<evidence type="ECO:0000259" key="2">
    <source>
        <dbReference type="Pfam" id="PF04865"/>
    </source>
</evidence>
<dbReference type="PANTHER" id="PTHR37829:SF3">
    <property type="entry name" value="PROTEIN JAYE-RELATED"/>
    <property type="match status" value="1"/>
</dbReference>
<name>A0A923LUR1_9FIRM</name>
<dbReference type="Pfam" id="PF26078">
    <property type="entry name" value="Baseplate_J_M"/>
    <property type="match status" value="1"/>
</dbReference>
<dbReference type="EMBL" id="JACOPL010000003">
    <property type="protein sequence ID" value="MBC5724697.1"/>
    <property type="molecule type" value="Genomic_DNA"/>
</dbReference>
<comment type="similarity">
    <text evidence="1">Belongs to the Mu gp47/PBSX XkdT family.</text>
</comment>
<dbReference type="AlphaFoldDB" id="A0A923LUR1"/>
<reference evidence="5" key="1">
    <citation type="submission" date="2020-08" db="EMBL/GenBank/DDBJ databases">
        <title>Genome public.</title>
        <authorList>
            <person name="Liu C."/>
            <person name="Sun Q."/>
        </authorList>
    </citation>
    <scope>NUCLEOTIDE SEQUENCE</scope>
    <source>
        <strain evidence="5">NSJ-28</strain>
    </source>
</reference>
<protein>
    <submittedName>
        <fullName evidence="5">Baseplate J/gp47 family protein</fullName>
    </submittedName>
</protein>
<evidence type="ECO:0000259" key="4">
    <source>
        <dbReference type="Pfam" id="PF26079"/>
    </source>
</evidence>
<sequence length="385" mass="39631">MSDRDETLQAQLDALKAALQAQDFDSLTPEGVQDMLRAFIEDDLGLYAGEGGLLNIILAPGAYVFWEGLQALRAQVPISFVDETSGAYIDKAAAGYGITRKPGTAAGVDVTFTGTAGASVPAGTICVTADGLCFATDEALTLGGGGSGTVSATADEVGAVYNIPAGAVVSTQEAVTGVTGVTNTQAAVGGTDPESDAALFARLDAYRKTPPTSGNDRHYHQWALEVNGIGAAAVIRCWDGPGTVKVIVADMELRPVEEDKVDEVAAYIETQRPVTAEVTVESAAGVGVQVAVTVETDGTVSKSNTVQALTDRMAEYLGTLAFQPEAEIVYNRVLSFVMELEGVTDCSGLTVNGGTVNVPLDADEVPLLGTVTVNGFPEEAAGDGT</sequence>
<keyword evidence="6" id="KW-1185">Reference proteome</keyword>
<dbReference type="PANTHER" id="PTHR37829">
    <property type="entry name" value="PHAGE-LIKE ELEMENT PBSX PROTEIN XKDT"/>
    <property type="match status" value="1"/>
</dbReference>
<dbReference type="Pfam" id="PF04865">
    <property type="entry name" value="Baseplate_J"/>
    <property type="match status" value="1"/>
</dbReference>
<feature type="domain" description="Baseplate J-like central" evidence="3">
    <location>
        <begin position="211"/>
        <end position="281"/>
    </location>
</feature>
<dbReference type="InterPro" id="IPR058530">
    <property type="entry name" value="Baseplate_J-like_C"/>
</dbReference>
<accession>A0A923LUR1</accession>
<dbReference type="InterPro" id="IPR058531">
    <property type="entry name" value="Baseplate_J_M"/>
</dbReference>
<evidence type="ECO:0000313" key="6">
    <source>
        <dbReference type="Proteomes" id="UP000606499"/>
    </source>
</evidence>
<evidence type="ECO:0000256" key="1">
    <source>
        <dbReference type="ARBA" id="ARBA00038087"/>
    </source>
</evidence>
<proteinExistence type="inferred from homology"/>
<gene>
    <name evidence="5" type="ORF">H8S45_04385</name>
</gene>
<dbReference type="Proteomes" id="UP000606499">
    <property type="component" value="Unassembled WGS sequence"/>
</dbReference>
<dbReference type="InterPro" id="IPR006949">
    <property type="entry name" value="Barrel_Baseplate_J-like"/>
</dbReference>
<feature type="domain" description="Baseplate J-like C-terminal" evidence="4">
    <location>
        <begin position="288"/>
        <end position="374"/>
    </location>
</feature>
<comment type="caution">
    <text evidence="5">The sequence shown here is derived from an EMBL/GenBank/DDBJ whole genome shotgun (WGS) entry which is preliminary data.</text>
</comment>
<dbReference type="InterPro" id="IPR052399">
    <property type="entry name" value="Phage_Baseplate_Assmbl_Protein"/>
</dbReference>
<dbReference type="RefSeq" id="WP_186949627.1">
    <property type="nucleotide sequence ID" value="NZ_JACOPL010000003.1"/>
</dbReference>
<organism evidence="5 6">
    <name type="scientific">Agathobaculum faecis</name>
    <dbReference type="NCBI Taxonomy" id="2763013"/>
    <lineage>
        <taxon>Bacteria</taxon>
        <taxon>Bacillati</taxon>
        <taxon>Bacillota</taxon>
        <taxon>Clostridia</taxon>
        <taxon>Eubacteriales</taxon>
        <taxon>Butyricicoccaceae</taxon>
        <taxon>Agathobaculum</taxon>
    </lineage>
</organism>
<evidence type="ECO:0000313" key="5">
    <source>
        <dbReference type="EMBL" id="MBC5724697.1"/>
    </source>
</evidence>
<evidence type="ECO:0000259" key="3">
    <source>
        <dbReference type="Pfam" id="PF26078"/>
    </source>
</evidence>
<feature type="domain" description="Baseplate protein J-like barrel" evidence="2">
    <location>
        <begin position="110"/>
        <end position="190"/>
    </location>
</feature>
<dbReference type="Pfam" id="PF26079">
    <property type="entry name" value="Baseplate_J_C"/>
    <property type="match status" value="1"/>
</dbReference>